<sequence>MASYDAKVGEHTVTITYVMGGTNQIGVKKPSKVKAWAICPVSGKRIEEASNSVGEATRAVERSLATSIEEAENPSEPAQV</sequence>
<dbReference type="EMBL" id="AP025739">
    <property type="protein sequence ID" value="BDI29083.1"/>
    <property type="molecule type" value="Genomic_DNA"/>
</dbReference>
<proteinExistence type="predicted"/>
<accession>A0A402CUQ4</accession>
<gene>
    <name evidence="1" type="ORF">CCAX7_11340</name>
</gene>
<dbReference type="Proteomes" id="UP000287394">
    <property type="component" value="Chromosome"/>
</dbReference>
<reference evidence="1 2" key="1">
    <citation type="journal article" date="2019" name="Int. J. Syst. Evol. Microbiol.">
        <title>Capsulimonas corticalis gen. nov., sp. nov., an aerobic capsulated bacterium, of a novel bacterial order, Capsulimonadales ord. nov., of the class Armatimonadia of the phylum Armatimonadetes.</title>
        <authorList>
            <person name="Li J."/>
            <person name="Kudo C."/>
            <person name="Tonouchi A."/>
        </authorList>
    </citation>
    <scope>NUCLEOTIDE SEQUENCE [LARGE SCALE GENOMIC DNA]</scope>
    <source>
        <strain evidence="1 2">AX-7</strain>
    </source>
</reference>
<organism evidence="1 2">
    <name type="scientific">Capsulimonas corticalis</name>
    <dbReference type="NCBI Taxonomy" id="2219043"/>
    <lineage>
        <taxon>Bacteria</taxon>
        <taxon>Bacillati</taxon>
        <taxon>Armatimonadota</taxon>
        <taxon>Armatimonadia</taxon>
        <taxon>Capsulimonadales</taxon>
        <taxon>Capsulimonadaceae</taxon>
        <taxon>Capsulimonas</taxon>
    </lineage>
</organism>
<name>A0A402CUQ4_9BACT</name>
<dbReference type="AlphaFoldDB" id="A0A402CUQ4"/>
<evidence type="ECO:0000313" key="1">
    <source>
        <dbReference type="EMBL" id="BDI29083.1"/>
    </source>
</evidence>
<dbReference type="RefSeq" id="WP_119321129.1">
    <property type="nucleotide sequence ID" value="NZ_AP025739.1"/>
</dbReference>
<dbReference type="KEGG" id="ccot:CCAX7_11340"/>
<keyword evidence="2" id="KW-1185">Reference proteome</keyword>
<evidence type="ECO:0000313" key="2">
    <source>
        <dbReference type="Proteomes" id="UP000287394"/>
    </source>
</evidence>
<protein>
    <submittedName>
        <fullName evidence="1">Uncharacterized protein</fullName>
    </submittedName>
</protein>